<dbReference type="PANTHER" id="PTHR47558">
    <property type="entry name" value="HISTONE DEACETYLASE HOS3"/>
    <property type="match status" value="1"/>
</dbReference>
<dbReference type="InterPro" id="IPR000286">
    <property type="entry name" value="HDACs"/>
</dbReference>
<feature type="domain" description="Histone deacetylase" evidence="2">
    <location>
        <begin position="155"/>
        <end position="286"/>
    </location>
</feature>
<keyword evidence="4" id="KW-1185">Reference proteome</keyword>
<dbReference type="PANTHER" id="PTHR47558:SF1">
    <property type="entry name" value="HISTONE DEACETYLASE HOS3"/>
    <property type="match status" value="1"/>
</dbReference>
<dbReference type="SUPFAM" id="SSF52768">
    <property type="entry name" value="Arginase/deacetylase"/>
    <property type="match status" value="1"/>
</dbReference>
<dbReference type="OrthoDB" id="5232919at2759"/>
<dbReference type="GO" id="GO:0004407">
    <property type="term" value="F:histone deacetylase activity"/>
    <property type="evidence" value="ECO:0007669"/>
    <property type="project" value="TreeGrafter"/>
</dbReference>
<dbReference type="PRINTS" id="PR01270">
    <property type="entry name" value="HDASUPER"/>
</dbReference>
<dbReference type="KEGG" id="mgl:MGL_2762"/>
<evidence type="ECO:0000313" key="4">
    <source>
        <dbReference type="Proteomes" id="UP000008837"/>
    </source>
</evidence>
<dbReference type="GO" id="GO:0005634">
    <property type="term" value="C:nucleus"/>
    <property type="evidence" value="ECO:0007669"/>
    <property type="project" value="TreeGrafter"/>
</dbReference>
<dbReference type="InterPro" id="IPR023696">
    <property type="entry name" value="Ureohydrolase_dom_sf"/>
</dbReference>
<name>A8Q5A2_MALGO</name>
<dbReference type="InterPro" id="IPR053244">
    <property type="entry name" value="HDAC_HD_type_1"/>
</dbReference>
<evidence type="ECO:0000259" key="2">
    <source>
        <dbReference type="Pfam" id="PF00850"/>
    </source>
</evidence>
<dbReference type="Gene3D" id="3.40.800.20">
    <property type="entry name" value="Histone deacetylase domain"/>
    <property type="match status" value="1"/>
</dbReference>
<feature type="region of interest" description="Disordered" evidence="1">
    <location>
        <begin position="92"/>
        <end position="156"/>
    </location>
</feature>
<dbReference type="InterPro" id="IPR023801">
    <property type="entry name" value="His_deacetylse_dom"/>
</dbReference>
<dbReference type="GeneID" id="5854685"/>
<dbReference type="STRING" id="425265.A8Q5A2"/>
<evidence type="ECO:0000256" key="1">
    <source>
        <dbReference type="SAM" id="MobiDB-lite"/>
    </source>
</evidence>
<reference evidence="3 4" key="1">
    <citation type="journal article" date="2007" name="Proc. Natl. Acad. Sci. U.S.A.">
        <title>Dandruff-associated Malassezia genomes reveal convergent and divergent virulence traits shared with plant and human fungal pathogens.</title>
        <authorList>
            <person name="Xu J."/>
            <person name="Saunders C.W."/>
            <person name="Hu P."/>
            <person name="Grant R.A."/>
            <person name="Boekhout T."/>
            <person name="Kuramae E.E."/>
            <person name="Kronstad J.W."/>
            <person name="Deangelis Y.M."/>
            <person name="Reeder N.L."/>
            <person name="Johnstone K.R."/>
            <person name="Leland M."/>
            <person name="Fieno A.M."/>
            <person name="Begley W.M."/>
            <person name="Sun Y."/>
            <person name="Lacey M.P."/>
            <person name="Chaudhary T."/>
            <person name="Keough T."/>
            <person name="Chu L."/>
            <person name="Sears R."/>
            <person name="Yuan B."/>
            <person name="Dawson T.L.Jr."/>
        </authorList>
    </citation>
    <scope>NUCLEOTIDE SEQUENCE [LARGE SCALE GENOMIC DNA]</scope>
    <source>
        <strain evidence="4">ATCC MYA-4612 / CBS 7966</strain>
    </source>
</reference>
<accession>A8Q5A2</accession>
<comment type="caution">
    <text evidence="3">The sequence shown here is derived from an EMBL/GenBank/DDBJ whole genome shotgun (WGS) entry which is preliminary data.</text>
</comment>
<organism evidence="3 4">
    <name type="scientific">Malassezia globosa (strain ATCC MYA-4612 / CBS 7966)</name>
    <name type="common">Dandruff-associated fungus</name>
    <dbReference type="NCBI Taxonomy" id="425265"/>
    <lineage>
        <taxon>Eukaryota</taxon>
        <taxon>Fungi</taxon>
        <taxon>Dikarya</taxon>
        <taxon>Basidiomycota</taxon>
        <taxon>Ustilaginomycotina</taxon>
        <taxon>Malasseziomycetes</taxon>
        <taxon>Malasseziales</taxon>
        <taxon>Malasseziaceae</taxon>
        <taxon>Malassezia</taxon>
    </lineage>
</organism>
<dbReference type="AlphaFoldDB" id="A8Q5A2"/>
<dbReference type="EMBL" id="AAYY01000009">
    <property type="protein sequence ID" value="EDP43166.1"/>
    <property type="molecule type" value="Genomic_DNA"/>
</dbReference>
<dbReference type="InterPro" id="IPR037138">
    <property type="entry name" value="His_deacetylse_dom_sf"/>
</dbReference>
<dbReference type="GO" id="GO:0010468">
    <property type="term" value="P:regulation of gene expression"/>
    <property type="evidence" value="ECO:0007669"/>
    <property type="project" value="UniProtKB-ARBA"/>
</dbReference>
<gene>
    <name evidence="3" type="ORF">MGL_2762</name>
</gene>
<dbReference type="Proteomes" id="UP000008837">
    <property type="component" value="Unassembled WGS sequence"/>
</dbReference>
<protein>
    <recommendedName>
        <fullName evidence="2">Histone deacetylase domain-containing protein</fullName>
    </recommendedName>
</protein>
<feature type="compositionally biased region" description="Basic and acidic residues" evidence="1">
    <location>
        <begin position="144"/>
        <end position="156"/>
    </location>
</feature>
<dbReference type="InParanoid" id="A8Q5A2"/>
<evidence type="ECO:0000313" key="3">
    <source>
        <dbReference type="EMBL" id="EDP43166.1"/>
    </source>
</evidence>
<dbReference type="Pfam" id="PF00850">
    <property type="entry name" value="Hist_deacetyl"/>
    <property type="match status" value="1"/>
</dbReference>
<dbReference type="VEuPathDB" id="FungiDB:MGL_2762"/>
<proteinExistence type="predicted"/>
<feature type="compositionally biased region" description="Polar residues" evidence="1">
    <location>
        <begin position="102"/>
        <end position="117"/>
    </location>
</feature>
<dbReference type="RefSeq" id="XP_001730380.1">
    <property type="nucleotide sequence ID" value="XM_001730328.1"/>
</dbReference>
<sequence length="394" mass="42734">MSTKLSGTSRLPQDILTTKLSSMTMQEHESHLRVFVSSRVLSLDEPEPALSDIHAHASEPASYSTQTDYMPDPETLSIPDIHLARLSLLATKAPHNPPGSLPRSTPSDHLSDATSSDGEGDERMHASEIPDTLPQGDLYLCGPHESEVRDTQDGGSREAIGHALGACVEAVDRVVAAASVADRIGTEIPRESPYLTSQQLFPIQAGLSDIPPSRWTEHTPAKRAFVLSRPPGHHCSGADPSGFCWVNNAMVAAAHAYRAHSIDRVVILDIDLHHGNGTQALAWRRNADAAASDSQRQARLQSMMRSMQRTGSAASRQAARVADATRTRWERLLHEESLVGPRAQRLFYGSLHDIESFPCENGDAELIRNASVCLGGAHGQWIWNGTYENACATG</sequence>